<dbReference type="AlphaFoldDB" id="A0A0C9UP08"/>
<proteinExistence type="predicted"/>
<organism evidence="2 3">
    <name type="scientific">Sphaerobolus stellatus (strain SS14)</name>
    <dbReference type="NCBI Taxonomy" id="990650"/>
    <lineage>
        <taxon>Eukaryota</taxon>
        <taxon>Fungi</taxon>
        <taxon>Dikarya</taxon>
        <taxon>Basidiomycota</taxon>
        <taxon>Agaricomycotina</taxon>
        <taxon>Agaricomycetes</taxon>
        <taxon>Phallomycetidae</taxon>
        <taxon>Geastrales</taxon>
        <taxon>Sphaerobolaceae</taxon>
        <taxon>Sphaerobolus</taxon>
    </lineage>
</organism>
<dbReference type="HOGENOM" id="CLU_1982983_0_0_1"/>
<protein>
    <submittedName>
        <fullName evidence="2">Uncharacterized protein</fullName>
    </submittedName>
</protein>
<evidence type="ECO:0000313" key="3">
    <source>
        <dbReference type="Proteomes" id="UP000054279"/>
    </source>
</evidence>
<accession>A0A0C9UP08</accession>
<reference evidence="2 3" key="1">
    <citation type="submission" date="2014-06" db="EMBL/GenBank/DDBJ databases">
        <title>Evolutionary Origins and Diversification of the Mycorrhizal Mutualists.</title>
        <authorList>
            <consortium name="DOE Joint Genome Institute"/>
            <consortium name="Mycorrhizal Genomics Consortium"/>
            <person name="Kohler A."/>
            <person name="Kuo A."/>
            <person name="Nagy L.G."/>
            <person name="Floudas D."/>
            <person name="Copeland A."/>
            <person name="Barry K.W."/>
            <person name="Cichocki N."/>
            <person name="Veneault-Fourrey C."/>
            <person name="LaButti K."/>
            <person name="Lindquist E.A."/>
            <person name="Lipzen A."/>
            <person name="Lundell T."/>
            <person name="Morin E."/>
            <person name="Murat C."/>
            <person name="Riley R."/>
            <person name="Ohm R."/>
            <person name="Sun H."/>
            <person name="Tunlid A."/>
            <person name="Henrissat B."/>
            <person name="Grigoriev I.V."/>
            <person name="Hibbett D.S."/>
            <person name="Martin F."/>
        </authorList>
    </citation>
    <scope>NUCLEOTIDE SEQUENCE [LARGE SCALE GENOMIC DNA]</scope>
    <source>
        <strain evidence="2 3">SS14</strain>
    </source>
</reference>
<evidence type="ECO:0000313" key="2">
    <source>
        <dbReference type="EMBL" id="KIJ27020.1"/>
    </source>
</evidence>
<gene>
    <name evidence="2" type="ORF">M422DRAFT_271840</name>
</gene>
<dbReference type="EMBL" id="KN837349">
    <property type="protein sequence ID" value="KIJ27020.1"/>
    <property type="molecule type" value="Genomic_DNA"/>
</dbReference>
<keyword evidence="3" id="KW-1185">Reference proteome</keyword>
<dbReference type="Proteomes" id="UP000054279">
    <property type="component" value="Unassembled WGS sequence"/>
</dbReference>
<sequence length="126" mass="13906">MQDAAPFSTEFGSRFLRLSPGISPFPTVTGRPVLDCSGASAPYTVNACTAAGDREPYLKYFKGDWATVTIMIQALHSYCEADKKKKIIQILVNNSDDEDDKDDDKGQDESQDKGSDDCRDDDDKDN</sequence>
<evidence type="ECO:0000256" key="1">
    <source>
        <dbReference type="SAM" id="MobiDB-lite"/>
    </source>
</evidence>
<feature type="compositionally biased region" description="Basic and acidic residues" evidence="1">
    <location>
        <begin position="103"/>
        <end position="117"/>
    </location>
</feature>
<name>A0A0C9UP08_SPHS4</name>
<feature type="region of interest" description="Disordered" evidence="1">
    <location>
        <begin position="93"/>
        <end position="126"/>
    </location>
</feature>